<protein>
    <submittedName>
        <fullName evidence="2">Uncharacterized protein</fullName>
    </submittedName>
</protein>
<keyword evidence="3" id="KW-1185">Reference proteome</keyword>
<dbReference type="InParanoid" id="C1E261"/>
<reference evidence="2 3" key="1">
    <citation type="journal article" date="2009" name="Science">
        <title>Green evolution and dynamic adaptations revealed by genomes of the marine picoeukaryotes Micromonas.</title>
        <authorList>
            <person name="Worden A.Z."/>
            <person name="Lee J.H."/>
            <person name="Mock T."/>
            <person name="Rouze P."/>
            <person name="Simmons M.P."/>
            <person name="Aerts A.L."/>
            <person name="Allen A.E."/>
            <person name="Cuvelier M.L."/>
            <person name="Derelle E."/>
            <person name="Everett M.V."/>
            <person name="Foulon E."/>
            <person name="Grimwood J."/>
            <person name="Gundlach H."/>
            <person name="Henrissat B."/>
            <person name="Napoli C."/>
            <person name="McDonald S.M."/>
            <person name="Parker M.S."/>
            <person name="Rombauts S."/>
            <person name="Salamov A."/>
            <person name="Von Dassow P."/>
            <person name="Badger J.H."/>
            <person name="Coutinho P.M."/>
            <person name="Demir E."/>
            <person name="Dubchak I."/>
            <person name="Gentemann C."/>
            <person name="Eikrem W."/>
            <person name="Gready J.E."/>
            <person name="John U."/>
            <person name="Lanier W."/>
            <person name="Lindquist E.A."/>
            <person name="Lucas S."/>
            <person name="Mayer K.F."/>
            <person name="Moreau H."/>
            <person name="Not F."/>
            <person name="Otillar R."/>
            <person name="Panaud O."/>
            <person name="Pangilinan J."/>
            <person name="Paulsen I."/>
            <person name="Piegu B."/>
            <person name="Poliakov A."/>
            <person name="Robbens S."/>
            <person name="Schmutz J."/>
            <person name="Toulza E."/>
            <person name="Wyss T."/>
            <person name="Zelensky A."/>
            <person name="Zhou K."/>
            <person name="Armbrust E.V."/>
            <person name="Bhattacharya D."/>
            <person name="Goodenough U.W."/>
            <person name="Van de Peer Y."/>
            <person name="Grigoriev I.V."/>
        </authorList>
    </citation>
    <scope>NUCLEOTIDE SEQUENCE [LARGE SCALE GENOMIC DNA]</scope>
    <source>
        <strain evidence="3">RCC299 / NOUM17</strain>
    </source>
</reference>
<dbReference type="GeneID" id="8242216"/>
<dbReference type="EMBL" id="CP001324">
    <property type="protein sequence ID" value="ACO61862.1"/>
    <property type="molecule type" value="Genomic_DNA"/>
</dbReference>
<dbReference type="OMA" id="WKFERPR"/>
<organism evidence="2 3">
    <name type="scientific">Micromonas commoda (strain RCC299 / NOUM17 / CCMP2709)</name>
    <name type="common">Picoplanktonic green alga</name>
    <dbReference type="NCBI Taxonomy" id="296587"/>
    <lineage>
        <taxon>Eukaryota</taxon>
        <taxon>Viridiplantae</taxon>
        <taxon>Chlorophyta</taxon>
        <taxon>Mamiellophyceae</taxon>
        <taxon>Mamiellales</taxon>
        <taxon>Mamiellaceae</taxon>
        <taxon>Micromonas</taxon>
    </lineage>
</organism>
<evidence type="ECO:0000313" key="2">
    <source>
        <dbReference type="EMBL" id="ACO61862.1"/>
    </source>
</evidence>
<dbReference type="RefSeq" id="XP_002500604.1">
    <property type="nucleotide sequence ID" value="XM_002500558.1"/>
</dbReference>
<dbReference type="Proteomes" id="UP000002009">
    <property type="component" value="Chromosome 3"/>
</dbReference>
<accession>C1E261</accession>
<name>C1E261_MICCC</name>
<dbReference type="AlphaFoldDB" id="C1E261"/>
<proteinExistence type="predicted"/>
<dbReference type="KEGG" id="mis:MICPUN_57122"/>
<feature type="region of interest" description="Disordered" evidence="1">
    <location>
        <begin position="16"/>
        <end position="40"/>
    </location>
</feature>
<sequence>MTTPTIAPVALSFGSTGGVSSVGAPPAKTTGGIAGRDGRAPLDETTMVALADDIGAREEKLGETRGAVRRETLEQLRQLEKDIEEDAWMYAKPRHSEP</sequence>
<evidence type="ECO:0000313" key="3">
    <source>
        <dbReference type="Proteomes" id="UP000002009"/>
    </source>
</evidence>
<gene>
    <name evidence="2" type="ORF">MICPUN_57122</name>
</gene>
<evidence type="ECO:0000256" key="1">
    <source>
        <dbReference type="SAM" id="MobiDB-lite"/>
    </source>
</evidence>